<comment type="caution">
    <text evidence="1">The sequence shown here is derived from an EMBL/GenBank/DDBJ whole genome shotgun (WGS) entry which is preliminary data.</text>
</comment>
<gene>
    <name evidence="1" type="ORF">EPI10_016083</name>
</gene>
<dbReference type="Proteomes" id="UP000325315">
    <property type="component" value="Unassembled WGS sequence"/>
</dbReference>
<dbReference type="OrthoDB" id="1088220at2759"/>
<protein>
    <submittedName>
        <fullName evidence="1">Retrovirus-related Pol polyprotein LINE-1</fullName>
    </submittedName>
</protein>
<evidence type="ECO:0000313" key="1">
    <source>
        <dbReference type="EMBL" id="KAA3470370.1"/>
    </source>
</evidence>
<keyword evidence="2" id="KW-1185">Reference proteome</keyword>
<proteinExistence type="predicted"/>
<dbReference type="EMBL" id="SMMG02000006">
    <property type="protein sequence ID" value="KAA3470370.1"/>
    <property type="molecule type" value="Genomic_DNA"/>
</dbReference>
<organism evidence="1 2">
    <name type="scientific">Gossypium australe</name>
    <dbReference type="NCBI Taxonomy" id="47621"/>
    <lineage>
        <taxon>Eukaryota</taxon>
        <taxon>Viridiplantae</taxon>
        <taxon>Streptophyta</taxon>
        <taxon>Embryophyta</taxon>
        <taxon>Tracheophyta</taxon>
        <taxon>Spermatophyta</taxon>
        <taxon>Magnoliopsida</taxon>
        <taxon>eudicotyledons</taxon>
        <taxon>Gunneridae</taxon>
        <taxon>Pentapetalae</taxon>
        <taxon>rosids</taxon>
        <taxon>malvids</taxon>
        <taxon>Malvales</taxon>
        <taxon>Malvaceae</taxon>
        <taxon>Malvoideae</taxon>
        <taxon>Gossypium</taxon>
    </lineage>
</organism>
<sequence>MAIKLDLEKAYDRVNWDFIGASLKAAEILEFLRKVIIKWRPIHLSKVGSTISHLFFTNDLVIFCKNILNHFCKFSRHTINTQKSNIYFYKGIEDDTRNRITQMFGFQEVQNLGTYLGVPLLHDRVTNSTISFVVEKVRRKLKNWDVRKLSIARRITLAQSVLLSILNYFMQLMLIPKGVYTEIERLPLSRGRLGFCHLNFQNMSFLMKINFNLVSKNNALWVCVIRLKYGWKEQLPEFITRSPCLHL</sequence>
<dbReference type="PANTHER" id="PTHR33116">
    <property type="entry name" value="REVERSE TRANSCRIPTASE ZINC-BINDING DOMAIN-CONTAINING PROTEIN-RELATED-RELATED"/>
    <property type="match status" value="1"/>
</dbReference>
<name>A0A5B6VMA3_9ROSI</name>
<dbReference type="AlphaFoldDB" id="A0A5B6VMA3"/>
<dbReference type="PANTHER" id="PTHR33116:SF86">
    <property type="entry name" value="REVERSE TRANSCRIPTASE DOMAIN-CONTAINING PROTEIN"/>
    <property type="match status" value="1"/>
</dbReference>
<evidence type="ECO:0000313" key="2">
    <source>
        <dbReference type="Proteomes" id="UP000325315"/>
    </source>
</evidence>
<accession>A0A5B6VMA3</accession>
<reference evidence="2" key="1">
    <citation type="journal article" date="2019" name="Plant Biotechnol. J.">
        <title>Genome sequencing of the Australian wild diploid species Gossypium australe highlights disease resistance and delayed gland morphogenesis.</title>
        <authorList>
            <person name="Cai Y."/>
            <person name="Cai X."/>
            <person name="Wang Q."/>
            <person name="Wang P."/>
            <person name="Zhang Y."/>
            <person name="Cai C."/>
            <person name="Xu Y."/>
            <person name="Wang K."/>
            <person name="Zhou Z."/>
            <person name="Wang C."/>
            <person name="Geng S."/>
            <person name="Li B."/>
            <person name="Dong Q."/>
            <person name="Hou Y."/>
            <person name="Wang H."/>
            <person name="Ai P."/>
            <person name="Liu Z."/>
            <person name="Yi F."/>
            <person name="Sun M."/>
            <person name="An G."/>
            <person name="Cheng J."/>
            <person name="Zhang Y."/>
            <person name="Shi Q."/>
            <person name="Xie Y."/>
            <person name="Shi X."/>
            <person name="Chang Y."/>
            <person name="Huang F."/>
            <person name="Chen Y."/>
            <person name="Hong S."/>
            <person name="Mi L."/>
            <person name="Sun Q."/>
            <person name="Zhang L."/>
            <person name="Zhou B."/>
            <person name="Peng R."/>
            <person name="Zhang X."/>
            <person name="Liu F."/>
        </authorList>
    </citation>
    <scope>NUCLEOTIDE SEQUENCE [LARGE SCALE GENOMIC DNA]</scope>
    <source>
        <strain evidence="2">cv. PA1801</strain>
    </source>
</reference>